<dbReference type="SUPFAM" id="SSF90229">
    <property type="entry name" value="CCCH zinc finger"/>
    <property type="match status" value="1"/>
</dbReference>
<organism evidence="8 9">
    <name type="scientific">Onchocerca volvulus</name>
    <dbReference type="NCBI Taxonomy" id="6282"/>
    <lineage>
        <taxon>Eukaryota</taxon>
        <taxon>Metazoa</taxon>
        <taxon>Ecdysozoa</taxon>
        <taxon>Nematoda</taxon>
        <taxon>Chromadorea</taxon>
        <taxon>Rhabditida</taxon>
        <taxon>Spirurina</taxon>
        <taxon>Spiruromorpha</taxon>
        <taxon>Filarioidea</taxon>
        <taxon>Onchocercidae</taxon>
        <taxon>Onchocerca</taxon>
    </lineage>
</organism>
<feature type="compositionally biased region" description="Low complexity" evidence="6">
    <location>
        <begin position="519"/>
        <end position="529"/>
    </location>
</feature>
<evidence type="ECO:0000256" key="6">
    <source>
        <dbReference type="SAM" id="MobiDB-lite"/>
    </source>
</evidence>
<feature type="region of interest" description="Disordered" evidence="6">
    <location>
        <begin position="603"/>
        <end position="663"/>
    </location>
</feature>
<dbReference type="InterPro" id="IPR000571">
    <property type="entry name" value="Znf_CCCH"/>
</dbReference>
<dbReference type="PANTHER" id="PTHR46582">
    <property type="entry name" value="ZINC FINGER CCCH DOMAIN-CONTAINING PROTEIN 18"/>
    <property type="match status" value="1"/>
</dbReference>
<feature type="region of interest" description="Disordered" evidence="6">
    <location>
        <begin position="265"/>
        <end position="323"/>
    </location>
</feature>
<evidence type="ECO:0000256" key="5">
    <source>
        <dbReference type="SAM" id="Coils"/>
    </source>
</evidence>
<feature type="compositionally biased region" description="Basic and acidic residues" evidence="6">
    <location>
        <begin position="156"/>
        <end position="171"/>
    </location>
</feature>
<feature type="region of interest" description="Disordered" evidence="6">
    <location>
        <begin position="476"/>
        <end position="561"/>
    </location>
</feature>
<evidence type="ECO:0000259" key="7">
    <source>
        <dbReference type="PROSITE" id="PS50103"/>
    </source>
</evidence>
<dbReference type="AlphaFoldDB" id="A0A8R1TYT0"/>
<feature type="compositionally biased region" description="Polar residues" evidence="6">
    <location>
        <begin position="723"/>
        <end position="736"/>
    </location>
</feature>
<feature type="compositionally biased region" description="Basic and acidic residues" evidence="6">
    <location>
        <begin position="203"/>
        <end position="216"/>
    </location>
</feature>
<dbReference type="InterPro" id="IPR052647">
    <property type="entry name" value="Zinc_finger_CCCH-type"/>
</dbReference>
<feature type="compositionally biased region" description="Low complexity" evidence="6">
    <location>
        <begin position="627"/>
        <end position="660"/>
    </location>
</feature>
<dbReference type="GO" id="GO:0071011">
    <property type="term" value="C:precatalytic spliceosome"/>
    <property type="evidence" value="ECO:0007669"/>
    <property type="project" value="TreeGrafter"/>
</dbReference>
<feature type="compositionally biased region" description="Low complexity" evidence="6">
    <location>
        <begin position="536"/>
        <end position="546"/>
    </location>
</feature>
<feature type="compositionally biased region" description="Basic and acidic residues" evidence="6">
    <location>
        <begin position="476"/>
        <end position="489"/>
    </location>
</feature>
<dbReference type="Gene3D" id="4.10.1000.10">
    <property type="entry name" value="Zinc finger, CCCH-type"/>
    <property type="match status" value="1"/>
</dbReference>
<feature type="compositionally biased region" description="Basic and acidic residues" evidence="6">
    <location>
        <begin position="509"/>
        <end position="518"/>
    </location>
</feature>
<feature type="region of interest" description="Disordered" evidence="6">
    <location>
        <begin position="130"/>
        <end position="229"/>
    </location>
</feature>
<name>A0A8R1TYT0_ONCVO</name>
<proteinExistence type="predicted"/>
<keyword evidence="1 4" id="KW-0479">Metal-binding</keyword>
<feature type="compositionally biased region" description="Polar residues" evidence="6">
    <location>
        <begin position="268"/>
        <end position="281"/>
    </location>
</feature>
<feature type="compositionally biased region" description="Basic residues" evidence="6">
    <location>
        <begin position="217"/>
        <end position="226"/>
    </location>
</feature>
<evidence type="ECO:0000256" key="3">
    <source>
        <dbReference type="ARBA" id="ARBA00022833"/>
    </source>
</evidence>
<evidence type="ECO:0000313" key="8">
    <source>
        <dbReference type="EnsemblMetazoa" id="OVOC712.1"/>
    </source>
</evidence>
<feature type="domain" description="C3H1-type" evidence="7">
    <location>
        <begin position="232"/>
        <end position="259"/>
    </location>
</feature>
<dbReference type="InterPro" id="IPR036855">
    <property type="entry name" value="Znf_CCCH_sf"/>
</dbReference>
<dbReference type="Pfam" id="PF18044">
    <property type="entry name" value="zf-CCCH_4"/>
    <property type="match status" value="1"/>
</dbReference>
<feature type="region of interest" description="Disordered" evidence="6">
    <location>
        <begin position="338"/>
        <end position="374"/>
    </location>
</feature>
<feature type="coiled-coil region" evidence="5">
    <location>
        <begin position="881"/>
        <end position="908"/>
    </location>
</feature>
<evidence type="ECO:0000256" key="4">
    <source>
        <dbReference type="PROSITE-ProRule" id="PRU00723"/>
    </source>
</evidence>
<keyword evidence="3 4" id="KW-0862">Zinc</keyword>
<feature type="zinc finger region" description="C3H1-type" evidence="4">
    <location>
        <begin position="232"/>
        <end position="259"/>
    </location>
</feature>
<dbReference type="EnsemblMetazoa" id="OVOC712.1">
    <property type="protein sequence ID" value="OVOC712.1"/>
    <property type="gene ID" value="WBGene00237521"/>
</dbReference>
<keyword evidence="9" id="KW-1185">Reference proteome</keyword>
<dbReference type="InterPro" id="IPR041367">
    <property type="entry name" value="Znf-CCCH_4"/>
</dbReference>
<feature type="region of interest" description="Disordered" evidence="6">
    <location>
        <begin position="717"/>
        <end position="879"/>
    </location>
</feature>
<dbReference type="OMA" id="PYRNYRR"/>
<dbReference type="PANTHER" id="PTHR46582:SF1">
    <property type="entry name" value="ZINC FINGER CCCH DOMAIN-CONTAINING PROTEIN 18"/>
    <property type="match status" value="1"/>
</dbReference>
<feature type="compositionally biased region" description="Low complexity" evidence="6">
    <location>
        <begin position="783"/>
        <end position="797"/>
    </location>
</feature>
<feature type="compositionally biased region" description="Basic and acidic residues" evidence="6">
    <location>
        <begin position="282"/>
        <end position="295"/>
    </location>
</feature>
<reference evidence="9" key="1">
    <citation type="submission" date="2013-10" db="EMBL/GenBank/DDBJ databases">
        <title>Genome sequencing of Onchocerca volvulus.</title>
        <authorList>
            <person name="Cotton J."/>
            <person name="Tsai J."/>
            <person name="Stanley E."/>
            <person name="Tracey A."/>
            <person name="Holroyd N."/>
            <person name="Lustigman S."/>
            <person name="Berriman M."/>
        </authorList>
    </citation>
    <scope>NUCLEOTIDE SEQUENCE</scope>
</reference>
<evidence type="ECO:0000256" key="1">
    <source>
        <dbReference type="ARBA" id="ARBA00022723"/>
    </source>
</evidence>
<feature type="compositionally biased region" description="Acidic residues" evidence="6">
    <location>
        <begin position="827"/>
        <end position="838"/>
    </location>
</feature>
<keyword evidence="5" id="KW-0175">Coiled coil</keyword>
<feature type="compositionally biased region" description="Basic and acidic residues" evidence="6">
    <location>
        <begin position="338"/>
        <end position="352"/>
    </location>
</feature>
<sequence>MIDSSRAERQWLYLREVGRMTCGHYGCHCQALYPLLISPEPPPIYLGGRSGIRLPLHNVMDGVDISSSSESGDENVYGTNNDLIGKERWSSGNLAMESDVDAELDYDEENGDNEEMEQIEEQLKISLTRNGLTGDSDKNGCDGDSVKQNAVSIGIDRNETGNDEIDIGKEDMEGELSEEGEIDDLEEGELKSDEDSVTGSIHSNEKSARRSIDRSRGKVLGRSPHHSWRDDTTSVGICKFYLRGACTWGSNCKYLHMKEPRLDGLIPVQNSSNESTYSQRSNTDKARRSKSREFAKPGISTLTVYPSSSTSNENEGSHGNETAWEKGLRQARELMIRASKKREEEPDFDRKRLALAPSGDMDRLRTTDDESDDSRGHRKMYVYYLCHRTSRSPLSRGFVRRPNGFMARTRVDAPCPRFMKYDSPVGPTDITGDRHFELERRGAYERNELAKPRKIPSLIDTMLEGRRFEFSRKYDYGRDEPSRLPHKDLGPQVLYPNGRPISRRHGPPPRREISRRDSPLPSSHSSLSRTPRDSRSPSLHHSLSPPGKRRGSPLIANKREVNRKRSGVVAVGGLLSAGDQIHDPWERSHKKGRSKDRELISLTLGAELRKTRRTNDNKKQIHRQDTASSASSTSRRSASIASSITSRSRSHSRASSGSRHQSTFRLSLASAVASRNLIDDDGSLRATDLSSFRIPKKKRSSPTATLHRSSTVAVRGYGHSFERSSNQNKRYTSSISLKRPLSPSLHSGIAQRGTKRVKDVTGRTSKIRKHSVLLSRKDDMSSDESSSSTSGSSSSSSDDAEPAAYRLKKKVDDGLPTEGIPLSPEAVAEDVSSDEVENASDTPVHEPKKTSSAGNSRPASRKAVAECHESRIDDDDYVDNEAEKEERRAELLRQLKCVEEAIARKRSRPVI</sequence>
<dbReference type="Proteomes" id="UP000024404">
    <property type="component" value="Unassembled WGS sequence"/>
</dbReference>
<reference evidence="8" key="2">
    <citation type="submission" date="2022-06" db="UniProtKB">
        <authorList>
            <consortium name="EnsemblMetazoa"/>
        </authorList>
    </citation>
    <scope>IDENTIFICATION</scope>
</reference>
<feature type="compositionally biased region" description="Acidic residues" evidence="6">
    <location>
        <begin position="172"/>
        <end position="187"/>
    </location>
</feature>
<protein>
    <submittedName>
        <fullName evidence="8">C3H1-type domain-containing protein</fullName>
    </submittedName>
</protein>
<evidence type="ECO:0000256" key="2">
    <source>
        <dbReference type="ARBA" id="ARBA00022771"/>
    </source>
</evidence>
<feature type="compositionally biased region" description="Polar residues" evidence="6">
    <location>
        <begin position="300"/>
        <end position="314"/>
    </location>
</feature>
<feature type="region of interest" description="Disordered" evidence="6">
    <location>
        <begin position="579"/>
        <end position="598"/>
    </location>
</feature>
<feature type="compositionally biased region" description="Basic and acidic residues" evidence="6">
    <location>
        <begin position="607"/>
        <end position="625"/>
    </location>
</feature>
<accession>A0A8R1TYT0</accession>
<keyword evidence="2 4" id="KW-0863">Zinc-finger</keyword>
<dbReference type="GO" id="GO:0008270">
    <property type="term" value="F:zinc ion binding"/>
    <property type="evidence" value="ECO:0007669"/>
    <property type="project" value="UniProtKB-KW"/>
</dbReference>
<dbReference type="EMBL" id="CMVM020000020">
    <property type="status" value="NOT_ANNOTATED_CDS"/>
    <property type="molecule type" value="Genomic_DNA"/>
</dbReference>
<feature type="compositionally biased region" description="Basic and acidic residues" evidence="6">
    <location>
        <begin position="135"/>
        <end position="145"/>
    </location>
</feature>
<evidence type="ECO:0000313" key="9">
    <source>
        <dbReference type="Proteomes" id="UP000024404"/>
    </source>
</evidence>
<dbReference type="GO" id="GO:0003723">
    <property type="term" value="F:RNA binding"/>
    <property type="evidence" value="ECO:0007669"/>
    <property type="project" value="TreeGrafter"/>
</dbReference>
<dbReference type="PROSITE" id="PS50103">
    <property type="entry name" value="ZF_C3H1"/>
    <property type="match status" value="1"/>
</dbReference>